<evidence type="ECO:0000256" key="1">
    <source>
        <dbReference type="ARBA" id="ARBA00023125"/>
    </source>
</evidence>
<dbReference type="InterPro" id="IPR011010">
    <property type="entry name" value="DNA_brk_join_enz"/>
</dbReference>
<dbReference type="InterPro" id="IPR010998">
    <property type="entry name" value="Integrase_recombinase_N"/>
</dbReference>
<evidence type="ECO:0000313" key="5">
    <source>
        <dbReference type="Proteomes" id="UP000503011"/>
    </source>
</evidence>
<evidence type="ECO:0000313" key="4">
    <source>
        <dbReference type="EMBL" id="BCB83733.1"/>
    </source>
</evidence>
<reference evidence="4 5" key="2">
    <citation type="submission" date="2020-03" db="EMBL/GenBank/DDBJ databases">
        <authorList>
            <person name="Ichikawa N."/>
            <person name="Kimura A."/>
            <person name="Kitahashi Y."/>
            <person name="Uohara A."/>
        </authorList>
    </citation>
    <scope>NUCLEOTIDE SEQUENCE [LARGE SCALE GENOMIC DNA]</scope>
    <source>
        <strain evidence="4 5">NBRC 105367</strain>
    </source>
</reference>
<sequence>MLLVPATWAASSGFVCVCPAAQSGPTPRIPLGQRPSRGASRSISTRPQDTYLDPARGRITLAEWVEIWEPGHLAGDAKWAAYRSHLRNHILPRFGDQPLSKMDRQAVKVFVKHLKRQLADSGAASVMPLFSLLMREAVVDRRIPINPCHGVKVVTRQPAERPTATPDQVNQIATRIGRREDPVLVLTAACTGMRWGELVGLAPRQRPLRRRPAADRPRCGCAA</sequence>
<dbReference type="AlphaFoldDB" id="A0A6F8YCH5"/>
<proteinExistence type="predicted"/>
<dbReference type="Proteomes" id="UP000503011">
    <property type="component" value="Chromosome"/>
</dbReference>
<name>A0A6F8YCH5_9ACTN</name>
<evidence type="ECO:0000259" key="3">
    <source>
        <dbReference type="Pfam" id="PF14659"/>
    </source>
</evidence>
<evidence type="ECO:0000256" key="2">
    <source>
        <dbReference type="SAM" id="MobiDB-lite"/>
    </source>
</evidence>
<organism evidence="4 5">
    <name type="scientific">Phytohabitans suffuscus</name>
    <dbReference type="NCBI Taxonomy" id="624315"/>
    <lineage>
        <taxon>Bacteria</taxon>
        <taxon>Bacillati</taxon>
        <taxon>Actinomycetota</taxon>
        <taxon>Actinomycetes</taxon>
        <taxon>Micromonosporales</taxon>
        <taxon>Micromonosporaceae</taxon>
    </lineage>
</organism>
<protein>
    <recommendedName>
        <fullName evidence="3">Integrase SAM-like N-terminal domain-containing protein</fullName>
    </recommendedName>
</protein>
<accession>A0A6F8YCH5</accession>
<dbReference type="Pfam" id="PF14659">
    <property type="entry name" value="Phage_int_SAM_3"/>
    <property type="match status" value="1"/>
</dbReference>
<gene>
    <name evidence="4" type="ORF">Psuf_010460</name>
</gene>
<dbReference type="InterPro" id="IPR004107">
    <property type="entry name" value="Integrase_SAM-like_N"/>
</dbReference>
<dbReference type="Gene3D" id="1.10.150.130">
    <property type="match status" value="1"/>
</dbReference>
<dbReference type="SUPFAM" id="SSF56349">
    <property type="entry name" value="DNA breaking-rejoining enzymes"/>
    <property type="match status" value="1"/>
</dbReference>
<dbReference type="RefSeq" id="WP_232074564.1">
    <property type="nucleotide sequence ID" value="NZ_AP022871.1"/>
</dbReference>
<keyword evidence="5" id="KW-1185">Reference proteome</keyword>
<dbReference type="GO" id="GO:0015074">
    <property type="term" value="P:DNA integration"/>
    <property type="evidence" value="ECO:0007669"/>
    <property type="project" value="InterPro"/>
</dbReference>
<reference evidence="4 5" key="1">
    <citation type="submission" date="2020-03" db="EMBL/GenBank/DDBJ databases">
        <title>Whole genome shotgun sequence of Phytohabitans suffuscus NBRC 105367.</title>
        <authorList>
            <person name="Komaki H."/>
            <person name="Tamura T."/>
        </authorList>
    </citation>
    <scope>NUCLEOTIDE SEQUENCE [LARGE SCALE GENOMIC DNA]</scope>
    <source>
        <strain evidence="4 5">NBRC 105367</strain>
    </source>
</reference>
<dbReference type="KEGG" id="psuu:Psuf_010460"/>
<dbReference type="GO" id="GO:0003677">
    <property type="term" value="F:DNA binding"/>
    <property type="evidence" value="ECO:0007669"/>
    <property type="project" value="UniProtKB-KW"/>
</dbReference>
<feature type="domain" description="Integrase SAM-like N-terminal" evidence="3">
    <location>
        <begin position="60"/>
        <end position="114"/>
    </location>
</feature>
<keyword evidence="1" id="KW-0238">DNA-binding</keyword>
<feature type="region of interest" description="Disordered" evidence="2">
    <location>
        <begin position="26"/>
        <end position="47"/>
    </location>
</feature>
<dbReference type="EMBL" id="AP022871">
    <property type="protein sequence ID" value="BCB83733.1"/>
    <property type="molecule type" value="Genomic_DNA"/>
</dbReference>